<dbReference type="GO" id="GO:0032797">
    <property type="term" value="C:SMN complex"/>
    <property type="evidence" value="ECO:0007669"/>
    <property type="project" value="InterPro"/>
</dbReference>
<sequence>MSRTLECPEEESIFFHPWFVAEERATFQQELVLQKFPVLCALRCDESDSSRTLLCQALISVTVSVSSRQQENNLLNMVAIMLTSSPTQLLSVQEFIEAIVLPFLNNSNMQGDIPTVLALKLHNTAMEAVMSSISVHLPFLKKHLLPIILCLCEVLNECNVFWDGMAPSALSVRDGRA</sequence>
<dbReference type="OrthoDB" id="5962883at2759"/>
<dbReference type="InterPro" id="IPR033265">
    <property type="entry name" value="GEMIN4"/>
</dbReference>
<accession>A0A9X0CIB8</accession>
<dbReference type="EMBL" id="MU827779">
    <property type="protein sequence ID" value="KAJ7339444.1"/>
    <property type="molecule type" value="Genomic_DNA"/>
</dbReference>
<evidence type="ECO:0000313" key="1">
    <source>
        <dbReference type="EMBL" id="KAJ7339444.1"/>
    </source>
</evidence>
<keyword evidence="2" id="KW-1185">Reference proteome</keyword>
<dbReference type="Proteomes" id="UP001163046">
    <property type="component" value="Unassembled WGS sequence"/>
</dbReference>
<proteinExistence type="predicted"/>
<gene>
    <name evidence="1" type="ORF">OS493_005842</name>
</gene>
<reference evidence="1" key="1">
    <citation type="submission" date="2023-01" db="EMBL/GenBank/DDBJ databases">
        <title>Genome assembly of the deep-sea coral Lophelia pertusa.</title>
        <authorList>
            <person name="Herrera S."/>
            <person name="Cordes E."/>
        </authorList>
    </citation>
    <scope>NUCLEOTIDE SEQUENCE</scope>
    <source>
        <strain evidence="1">USNM1676648</strain>
        <tissue evidence="1">Polyp</tissue>
    </source>
</reference>
<organism evidence="1 2">
    <name type="scientific">Desmophyllum pertusum</name>
    <dbReference type="NCBI Taxonomy" id="174260"/>
    <lineage>
        <taxon>Eukaryota</taxon>
        <taxon>Metazoa</taxon>
        <taxon>Cnidaria</taxon>
        <taxon>Anthozoa</taxon>
        <taxon>Hexacorallia</taxon>
        <taxon>Scleractinia</taxon>
        <taxon>Caryophylliina</taxon>
        <taxon>Caryophylliidae</taxon>
        <taxon>Desmophyllum</taxon>
    </lineage>
</organism>
<dbReference type="GO" id="GO:0006364">
    <property type="term" value="P:rRNA processing"/>
    <property type="evidence" value="ECO:0007669"/>
    <property type="project" value="InterPro"/>
</dbReference>
<dbReference type="AlphaFoldDB" id="A0A9X0CIB8"/>
<dbReference type="PANTHER" id="PTHR15571">
    <property type="entry name" value="GEM-ASSOCIATED PROTEIN 4"/>
    <property type="match status" value="1"/>
</dbReference>
<dbReference type="GO" id="GO:0000387">
    <property type="term" value="P:spliceosomal snRNP assembly"/>
    <property type="evidence" value="ECO:0007669"/>
    <property type="project" value="InterPro"/>
</dbReference>
<evidence type="ECO:0000313" key="2">
    <source>
        <dbReference type="Proteomes" id="UP001163046"/>
    </source>
</evidence>
<name>A0A9X0CIB8_9CNID</name>
<dbReference type="PANTHER" id="PTHR15571:SF2">
    <property type="entry name" value="GEM-ASSOCIATED PROTEIN 4"/>
    <property type="match status" value="1"/>
</dbReference>
<protein>
    <submittedName>
        <fullName evidence="1">Uncharacterized protein</fullName>
    </submittedName>
</protein>
<comment type="caution">
    <text evidence="1">The sequence shown here is derived from an EMBL/GenBank/DDBJ whole genome shotgun (WGS) entry which is preliminary data.</text>
</comment>